<dbReference type="GO" id="GO:0005829">
    <property type="term" value="C:cytosol"/>
    <property type="evidence" value="ECO:0007669"/>
    <property type="project" value="TreeGrafter"/>
</dbReference>
<dbReference type="HAMAP" id="MF_00337">
    <property type="entry name" value="Exonuc_7_S"/>
    <property type="match status" value="1"/>
</dbReference>
<comment type="caution">
    <text evidence="8">The sequence shown here is derived from an EMBL/GenBank/DDBJ whole genome shotgun (WGS) entry which is preliminary data.</text>
</comment>
<dbReference type="GO" id="GO:0008855">
    <property type="term" value="F:exodeoxyribonuclease VII activity"/>
    <property type="evidence" value="ECO:0007669"/>
    <property type="project" value="UniProtKB-UniRule"/>
</dbReference>
<dbReference type="PANTHER" id="PTHR34137:SF1">
    <property type="entry name" value="EXODEOXYRIBONUCLEASE 7 SMALL SUBUNIT"/>
    <property type="match status" value="1"/>
</dbReference>
<evidence type="ECO:0000256" key="4">
    <source>
        <dbReference type="ARBA" id="ARBA00022801"/>
    </source>
</evidence>
<reference evidence="8" key="1">
    <citation type="submission" date="2020-10" db="EMBL/GenBank/DDBJ databases">
        <authorList>
            <person name="Gilroy R."/>
        </authorList>
    </citation>
    <scope>NUCLEOTIDE SEQUENCE</scope>
    <source>
        <strain evidence="8">CHK193-30670</strain>
    </source>
</reference>
<comment type="function">
    <text evidence="6">Bidirectionally degrades single-stranded DNA into large acid-insoluble oligonucleotides, which are then degraded further into small acid-soluble oligonucleotides.</text>
</comment>
<dbReference type="Gene3D" id="1.10.287.1040">
    <property type="entry name" value="Exonuclease VII, small subunit"/>
    <property type="match status" value="1"/>
</dbReference>
<dbReference type="EMBL" id="DVMT01000008">
    <property type="protein sequence ID" value="HIU39777.1"/>
    <property type="molecule type" value="Genomic_DNA"/>
</dbReference>
<keyword evidence="4 6" id="KW-0378">Hydrolase</keyword>
<evidence type="ECO:0000256" key="2">
    <source>
        <dbReference type="ARBA" id="ARBA00022490"/>
    </source>
</evidence>
<keyword evidence="2 6" id="KW-0963">Cytoplasm</keyword>
<comment type="catalytic activity">
    <reaction evidence="6">
        <text>Exonucleolytic cleavage in either 5'- to 3'- or 3'- to 5'-direction to yield nucleoside 5'-phosphates.</text>
        <dbReference type="EC" id="3.1.11.6"/>
    </reaction>
</comment>
<evidence type="ECO:0000313" key="8">
    <source>
        <dbReference type="EMBL" id="HIU39777.1"/>
    </source>
</evidence>
<dbReference type="SUPFAM" id="SSF116842">
    <property type="entry name" value="XseB-like"/>
    <property type="match status" value="1"/>
</dbReference>
<keyword evidence="7" id="KW-0175">Coiled coil</keyword>
<dbReference type="InterPro" id="IPR037004">
    <property type="entry name" value="Exonuc_VII_ssu_sf"/>
</dbReference>
<comment type="similarity">
    <text evidence="1 6">Belongs to the XseB family.</text>
</comment>
<dbReference type="NCBIfam" id="TIGR01280">
    <property type="entry name" value="xseB"/>
    <property type="match status" value="1"/>
</dbReference>
<dbReference type="PIRSF" id="PIRSF006488">
    <property type="entry name" value="Exonuc_VII_S"/>
    <property type="match status" value="1"/>
</dbReference>
<organism evidence="8 9">
    <name type="scientific">Candidatus Aphodocola excrementigallinarum</name>
    <dbReference type="NCBI Taxonomy" id="2840670"/>
    <lineage>
        <taxon>Bacteria</taxon>
        <taxon>Bacillati</taxon>
        <taxon>Bacillota</taxon>
        <taxon>Bacilli</taxon>
        <taxon>Candidatus Aphodocola</taxon>
    </lineage>
</organism>
<evidence type="ECO:0000256" key="5">
    <source>
        <dbReference type="ARBA" id="ARBA00022839"/>
    </source>
</evidence>
<dbReference type="GO" id="GO:0009318">
    <property type="term" value="C:exodeoxyribonuclease VII complex"/>
    <property type="evidence" value="ECO:0007669"/>
    <property type="project" value="UniProtKB-UniRule"/>
</dbReference>
<proteinExistence type="inferred from homology"/>
<keyword evidence="3 6" id="KW-0540">Nuclease</keyword>
<gene>
    <name evidence="6 8" type="primary">xseB</name>
    <name evidence="8" type="ORF">IAB68_00545</name>
</gene>
<dbReference type="Pfam" id="PF02609">
    <property type="entry name" value="Exonuc_VII_S"/>
    <property type="match status" value="1"/>
</dbReference>
<feature type="coiled-coil region" evidence="7">
    <location>
        <begin position="4"/>
        <end position="62"/>
    </location>
</feature>
<evidence type="ECO:0000256" key="3">
    <source>
        <dbReference type="ARBA" id="ARBA00022722"/>
    </source>
</evidence>
<accession>A0A9D1LIE7</accession>
<protein>
    <recommendedName>
        <fullName evidence="6">Exodeoxyribonuclease 7 small subunit</fullName>
        <ecNumber evidence="6">3.1.11.6</ecNumber>
    </recommendedName>
    <alternativeName>
        <fullName evidence="6">Exodeoxyribonuclease VII small subunit</fullName>
        <shortName evidence="6">Exonuclease VII small subunit</shortName>
    </alternativeName>
</protein>
<dbReference type="EC" id="3.1.11.6" evidence="6"/>
<keyword evidence="5 6" id="KW-0269">Exonuclease</keyword>
<evidence type="ECO:0000256" key="1">
    <source>
        <dbReference type="ARBA" id="ARBA00009998"/>
    </source>
</evidence>
<evidence type="ECO:0000313" key="9">
    <source>
        <dbReference type="Proteomes" id="UP000824074"/>
    </source>
</evidence>
<comment type="subunit">
    <text evidence="6">Heterooligomer composed of large and small subunits.</text>
</comment>
<evidence type="ECO:0000256" key="7">
    <source>
        <dbReference type="SAM" id="Coils"/>
    </source>
</evidence>
<comment type="subcellular location">
    <subcellularLocation>
        <location evidence="6">Cytoplasm</location>
    </subcellularLocation>
</comment>
<dbReference type="Proteomes" id="UP000824074">
    <property type="component" value="Unassembled WGS sequence"/>
</dbReference>
<dbReference type="GO" id="GO:0006308">
    <property type="term" value="P:DNA catabolic process"/>
    <property type="evidence" value="ECO:0007669"/>
    <property type="project" value="UniProtKB-UniRule"/>
</dbReference>
<evidence type="ECO:0000256" key="6">
    <source>
        <dbReference type="HAMAP-Rule" id="MF_00337"/>
    </source>
</evidence>
<reference evidence="8" key="2">
    <citation type="journal article" date="2021" name="PeerJ">
        <title>Extensive microbial diversity within the chicken gut microbiome revealed by metagenomics and culture.</title>
        <authorList>
            <person name="Gilroy R."/>
            <person name="Ravi A."/>
            <person name="Getino M."/>
            <person name="Pursley I."/>
            <person name="Horton D.L."/>
            <person name="Alikhan N.F."/>
            <person name="Baker D."/>
            <person name="Gharbi K."/>
            <person name="Hall N."/>
            <person name="Watson M."/>
            <person name="Adriaenssens E.M."/>
            <person name="Foster-Nyarko E."/>
            <person name="Jarju S."/>
            <person name="Secka A."/>
            <person name="Antonio M."/>
            <person name="Oren A."/>
            <person name="Chaudhuri R.R."/>
            <person name="La Ragione R."/>
            <person name="Hildebrand F."/>
            <person name="Pallen M.J."/>
        </authorList>
    </citation>
    <scope>NUCLEOTIDE SEQUENCE</scope>
    <source>
        <strain evidence="8">CHK193-30670</strain>
    </source>
</reference>
<dbReference type="InterPro" id="IPR003761">
    <property type="entry name" value="Exonuc_VII_S"/>
</dbReference>
<dbReference type="AlphaFoldDB" id="A0A9D1LIE7"/>
<dbReference type="PANTHER" id="PTHR34137">
    <property type="entry name" value="EXODEOXYRIBONUCLEASE 7 SMALL SUBUNIT"/>
    <property type="match status" value="1"/>
</dbReference>
<name>A0A9D1LIE7_9FIRM</name>
<sequence>MAKEEKFEEKLNELEKMVNELEKGDVDLDDAIDKYTKAMKLAKECSDKLKTAEENVNKILTENGKEEDFKVE</sequence>